<evidence type="ECO:0000259" key="1">
    <source>
        <dbReference type="Pfam" id="PF05272"/>
    </source>
</evidence>
<gene>
    <name evidence="2" type="ordered locus">Desru_3567</name>
</gene>
<accession>F6DMK9</accession>
<dbReference type="InterPro" id="IPR007936">
    <property type="entry name" value="VapE-like_dom"/>
</dbReference>
<sequence>MKIAVGNSRMDKKWKNRDISWENFLTRVSTTIRTTETVSEFRKMSRAQQDSIKDVGGFVGGALRKGKRRNGYVLCRSLLTLDMDYARPGIWDEINMLYDFKCCVYSTHKHTPDAPRLRLVIPLSREVSEDEYPALGRMVAKEIGIDLFDDTTYEPSRLMYWPSTPSDGEFVFQEKEGELLNPDAYLGKYADWRDTSMWPVSSRQSEVVRNQITQQADPLTKEGVVGAFCRAYSIEDAIATFLSDVYEPSAMNGRYDYIPADSSAGLVIYDGKFAYSHHATDPACGRLLNAFDLVRIHRFRDLDDKTAMDTPPGKLPSFRAMTELAIKDERVKEQLAEERKAQAEKEFRDTDWQKALELEKTGAVKDSFGNYLLILNNDPNLSGIVFNQLRDGVDVRGEIPWQRYKPGWSETDAAKLYEYLQNHYGIYSPTKTNNAVMAAAAARQFHPIREYLNTLPAWDGVKRVETLLIDYFGAEDTPYTRAVTRKTFAAAVARIYQPGIKFDYMLVINGATGLGKSTFFGKLAGEWFSDSLTFADMGKGKDAPEKIQGFWIIEIPELAGIRKTDVNNVKAFLSRRDDNYRASYGHTTESHPRQCIIVGSTNSESAGFLRDVTGNRRFWPVRVSGKNARRGWDITDEDVLQIWAEAKLIWNNGEKLYLEGADAEAAVSEQADAMESDEREGLVREYLDMLLPENWDTLDVYRRRDYFRDQNDPTRPPGVKQRDIVSNIEIWCECLNKNREDIRTRDSYEITAIMQKMTDWRRGDKKIRIIGYGPQNVWLRKPD</sequence>
<dbReference type="Pfam" id="PF05272">
    <property type="entry name" value="VapE-like_dom"/>
    <property type="match status" value="1"/>
</dbReference>
<dbReference type="PANTHER" id="PTHR34985">
    <property type="entry name" value="SLR0554 PROTEIN"/>
    <property type="match status" value="1"/>
</dbReference>
<proteinExistence type="predicted"/>
<protein>
    <submittedName>
        <fullName evidence="2">Virulence-associated E family protein</fullName>
    </submittedName>
</protein>
<dbReference type="RefSeq" id="WP_013843516.1">
    <property type="nucleotide sequence ID" value="NC_015589.1"/>
</dbReference>
<reference evidence="3" key="1">
    <citation type="submission" date="2011-05" db="EMBL/GenBank/DDBJ databases">
        <title>Complete sequence of Desulfotomaculum ruminis DSM 2154.</title>
        <authorList>
            <person name="Lucas S."/>
            <person name="Copeland A."/>
            <person name="Lapidus A."/>
            <person name="Cheng J.-F."/>
            <person name="Goodwin L."/>
            <person name="Pitluck S."/>
            <person name="Lu M."/>
            <person name="Detter J.C."/>
            <person name="Han C."/>
            <person name="Tapia R."/>
            <person name="Land M."/>
            <person name="Hauser L."/>
            <person name="Kyrpides N."/>
            <person name="Ivanova N."/>
            <person name="Mikhailova N."/>
            <person name="Pagani I."/>
            <person name="Stams A.J.M."/>
            <person name="Plugge C.M."/>
            <person name="Muyzer G."/>
            <person name="Kuever J."/>
            <person name="Parshina S.N."/>
            <person name="Ivanova A.E."/>
            <person name="Nazina T.N."/>
            <person name="Brambilla E."/>
            <person name="Spring S."/>
            <person name="Klenk H.-P."/>
            <person name="Woyke T."/>
        </authorList>
    </citation>
    <scope>NUCLEOTIDE SEQUENCE [LARGE SCALE GENOMIC DNA]</scope>
    <source>
        <strain evidence="3">ATCC 23193 / DSM 2154 / NCIB 8452 / DL</strain>
    </source>
</reference>
<dbReference type="AlphaFoldDB" id="F6DMK9"/>
<reference evidence="2 3" key="2">
    <citation type="journal article" date="2012" name="Stand. Genomic Sci.">
        <title>Complete genome sequence of the sulfate-reducing firmicute Desulfotomaculum ruminis type strain (DL(T)).</title>
        <authorList>
            <person name="Spring S."/>
            <person name="Visser M."/>
            <person name="Lu M."/>
            <person name="Copeland A."/>
            <person name="Lapidus A."/>
            <person name="Lucas S."/>
            <person name="Cheng J.F."/>
            <person name="Han C."/>
            <person name="Tapia R."/>
            <person name="Goodwin L.A."/>
            <person name="Pitluck S."/>
            <person name="Ivanova N."/>
            <person name="Land M."/>
            <person name="Hauser L."/>
            <person name="Larimer F."/>
            <person name="Rohde M."/>
            <person name="Goker M."/>
            <person name="Detter J.C."/>
            <person name="Kyrpides N.C."/>
            <person name="Woyke T."/>
            <person name="Schaap P.J."/>
            <person name="Plugge C.M."/>
            <person name="Muyzer G."/>
            <person name="Kuever J."/>
            <person name="Pereira I.A."/>
            <person name="Parshina S.N."/>
            <person name="Bernier-Latmani R."/>
            <person name="Stams A.J."/>
            <person name="Klenk H.P."/>
        </authorList>
    </citation>
    <scope>NUCLEOTIDE SEQUENCE [LARGE SCALE GENOMIC DNA]</scope>
    <source>
        <strain evidence="3">ATCC 23193 / DSM 2154 / NCIB 8452 / DL</strain>
    </source>
</reference>
<name>F6DMK9_DESRL</name>
<dbReference type="PANTHER" id="PTHR34985:SF1">
    <property type="entry name" value="SLR0554 PROTEIN"/>
    <property type="match status" value="1"/>
</dbReference>
<dbReference type="KEGG" id="dru:Desru_3567"/>
<dbReference type="HOGENOM" id="CLU_018385_1_0_9"/>
<dbReference type="STRING" id="696281.Desru_3567"/>
<evidence type="ECO:0000313" key="3">
    <source>
        <dbReference type="Proteomes" id="UP000009234"/>
    </source>
</evidence>
<dbReference type="Proteomes" id="UP000009234">
    <property type="component" value="Chromosome"/>
</dbReference>
<evidence type="ECO:0000313" key="2">
    <source>
        <dbReference type="EMBL" id="AEG61770.1"/>
    </source>
</evidence>
<dbReference type="EMBL" id="CP002780">
    <property type="protein sequence ID" value="AEG61770.1"/>
    <property type="molecule type" value="Genomic_DNA"/>
</dbReference>
<organism evidence="2 3">
    <name type="scientific">Desulforamulus ruminis (strain ATCC 23193 / DSM 2154 / NCIMB 8452 / DL)</name>
    <name type="common">Desulfotomaculum ruminis</name>
    <dbReference type="NCBI Taxonomy" id="696281"/>
    <lineage>
        <taxon>Bacteria</taxon>
        <taxon>Bacillati</taxon>
        <taxon>Bacillota</taxon>
        <taxon>Clostridia</taxon>
        <taxon>Eubacteriales</taxon>
        <taxon>Peptococcaceae</taxon>
        <taxon>Desulforamulus</taxon>
    </lineage>
</organism>
<feature type="domain" description="Virulence-associated protein E-like" evidence="1">
    <location>
        <begin position="452"/>
        <end position="673"/>
    </location>
</feature>
<dbReference type="eggNOG" id="COG5545">
    <property type="taxonomic scope" value="Bacteria"/>
</dbReference>
<dbReference type="OrthoDB" id="9763644at2"/>
<keyword evidence="3" id="KW-1185">Reference proteome</keyword>